<name>A0A0B7HCV4_9FLAO</name>
<keyword evidence="1" id="KW-0472">Membrane</keyword>
<proteinExistence type="predicted"/>
<feature type="transmembrane region" description="Helical" evidence="1">
    <location>
        <begin position="46"/>
        <end position="65"/>
    </location>
</feature>
<accession>A0A0B7HCV4</accession>
<gene>
    <name evidence="2" type="ORF">CCYN2B_260006</name>
</gene>
<organism evidence="2 3">
    <name type="scientific">Capnocytophaga cynodegmi</name>
    <dbReference type="NCBI Taxonomy" id="28189"/>
    <lineage>
        <taxon>Bacteria</taxon>
        <taxon>Pseudomonadati</taxon>
        <taxon>Bacteroidota</taxon>
        <taxon>Flavobacteriia</taxon>
        <taxon>Flavobacteriales</taxon>
        <taxon>Flavobacteriaceae</taxon>
        <taxon>Capnocytophaga</taxon>
    </lineage>
</organism>
<keyword evidence="1" id="KW-0812">Transmembrane</keyword>
<keyword evidence="3" id="KW-1185">Reference proteome</keyword>
<reference evidence="3" key="1">
    <citation type="submission" date="2015-01" db="EMBL/GenBank/DDBJ databases">
        <authorList>
            <person name="MANFREDI Pablo"/>
        </authorList>
    </citation>
    <scope>NUCLEOTIDE SEQUENCE [LARGE SCALE GENOMIC DNA]</scope>
    <source>
        <strain evidence="3">Ccyn2B</strain>
    </source>
</reference>
<evidence type="ECO:0000256" key="1">
    <source>
        <dbReference type="SAM" id="Phobius"/>
    </source>
</evidence>
<dbReference type="Proteomes" id="UP000038055">
    <property type="component" value="Unassembled WGS sequence"/>
</dbReference>
<evidence type="ECO:0000313" key="3">
    <source>
        <dbReference type="Proteomes" id="UP000038055"/>
    </source>
</evidence>
<dbReference type="RefSeq" id="WP_041991936.1">
    <property type="nucleotide sequence ID" value="NZ_CDOD01000019.1"/>
</dbReference>
<dbReference type="AlphaFoldDB" id="A0A0B7HCV4"/>
<dbReference type="EMBL" id="CDOD01000019">
    <property type="protein sequence ID" value="CEN35408.1"/>
    <property type="molecule type" value="Genomic_DNA"/>
</dbReference>
<protein>
    <submittedName>
        <fullName evidence="2">Uncharacterized protein</fullName>
    </submittedName>
</protein>
<keyword evidence="1" id="KW-1133">Transmembrane helix</keyword>
<evidence type="ECO:0000313" key="2">
    <source>
        <dbReference type="EMBL" id="CEN35408.1"/>
    </source>
</evidence>
<sequence length="246" mass="28853">MKNLEKQFREKLENHIIEPSYDTWEKLEAQLPKNEKLTAKRRNLKWIWAAAIAVIILTISGLFLFKNSEEIIENNQIVNIPSEKIEIKKEIIPEKEILMKSIEKESVTSTRKEKISSKEAIDLPETEEKETYVISSEEKIEEIENQSDSLPIIEKETKTTKNRYISAKQLLALVENTDIEYIALEMENEMQSPNPNPTKLEVDAQLLLSQIEKQTNDKYKTNLLKTILEKYEDFKERIAYEQSKHK</sequence>